<dbReference type="EMBL" id="QHCR01000013">
    <property type="protein sequence ID" value="RHX77623.1"/>
    <property type="molecule type" value="Genomic_DNA"/>
</dbReference>
<proteinExistence type="predicted"/>
<comment type="caution">
    <text evidence="1">The sequence shown here is derived from an EMBL/GenBank/DDBJ whole genome shotgun (WGS) entry which is preliminary data.</text>
</comment>
<sequence length="86" mass="10035">MFRSVRKAKDKDVSLNFRLRFQGRFTQETKAEEGSEDSSEFQIRREKPAALKESAFKIADRLRDLEGEVASKNGSHQLRVQMQIYL</sequence>
<reference evidence="2" key="1">
    <citation type="submission" date="2018-05" db="EMBL/GenBank/DDBJ databases">
        <title>Leptospira yasudae sp. nov. and Leptospira stimsonii sp. nov., two pathogenic species of the genus Leptospira isolated from environmental sources.</title>
        <authorList>
            <person name="Casanovas-Massana A."/>
            <person name="Hamond C."/>
            <person name="Santos L.A."/>
            <person name="Hacker K.P."/>
            <person name="Balassiano I."/>
            <person name="Medeiros M.A."/>
            <person name="Reis M.G."/>
            <person name="Ko A.I."/>
            <person name="Wunder E.A."/>
        </authorList>
    </citation>
    <scope>NUCLEOTIDE SEQUENCE [LARGE SCALE GENOMIC DNA]</scope>
    <source>
        <strain evidence="2">B21</strain>
    </source>
</reference>
<evidence type="ECO:0000313" key="1">
    <source>
        <dbReference type="EMBL" id="RHX77623.1"/>
    </source>
</evidence>
<reference evidence="1 2" key="2">
    <citation type="journal article" date="2020" name="Int. J. Syst. Evol. Microbiol.">
        <title>Leptospira yasudae sp. nov. and Leptospira stimsonii sp. nov., two new species of the pathogenic group isolated from environmental sources.</title>
        <authorList>
            <person name="Casanovas-Massana A."/>
            <person name="Hamond C."/>
            <person name="Santos L.A."/>
            <person name="de Oliveira D."/>
            <person name="Hacker K.P."/>
            <person name="Balassiano I."/>
            <person name="Costa F."/>
            <person name="Medeiros M.A."/>
            <person name="Reis M.G."/>
            <person name="Ko A.I."/>
            <person name="Wunder E.A."/>
        </authorList>
    </citation>
    <scope>NUCLEOTIDE SEQUENCE [LARGE SCALE GENOMIC DNA]</scope>
    <source>
        <strain evidence="1 2">B21</strain>
    </source>
</reference>
<protein>
    <submittedName>
        <fullName evidence="1">Uncharacterized protein</fullName>
    </submittedName>
</protein>
<keyword evidence="2" id="KW-1185">Reference proteome</keyword>
<evidence type="ECO:0000313" key="2">
    <source>
        <dbReference type="Proteomes" id="UP000285569"/>
    </source>
</evidence>
<organism evidence="1 2">
    <name type="scientific">Leptospira yasudae</name>
    <dbReference type="NCBI Taxonomy" id="2202201"/>
    <lineage>
        <taxon>Bacteria</taxon>
        <taxon>Pseudomonadati</taxon>
        <taxon>Spirochaetota</taxon>
        <taxon>Spirochaetia</taxon>
        <taxon>Leptospirales</taxon>
        <taxon>Leptospiraceae</taxon>
        <taxon>Leptospira</taxon>
    </lineage>
</organism>
<dbReference type="Proteomes" id="UP000285569">
    <property type="component" value="Unassembled WGS sequence"/>
</dbReference>
<accession>A0ABX9LXT4</accession>
<name>A0ABX9LXT4_9LEPT</name>
<gene>
    <name evidence="1" type="ORF">DLM77_20435</name>
</gene>